<keyword evidence="1" id="KW-0732">Signal</keyword>
<dbReference type="Gene3D" id="1.10.110.10">
    <property type="entry name" value="Plant lipid-transfer and hydrophobic proteins"/>
    <property type="match status" value="1"/>
</dbReference>
<evidence type="ECO:0000313" key="3">
    <source>
        <dbReference type="EMBL" id="KAK6947498.1"/>
    </source>
</evidence>
<evidence type="ECO:0000313" key="4">
    <source>
        <dbReference type="Proteomes" id="UP001370490"/>
    </source>
</evidence>
<accession>A0AAN8W7C0</accession>
<dbReference type="AlphaFoldDB" id="A0AAN8W7C0"/>
<name>A0AAN8W7C0_9MAGN</name>
<sequence>MKAISFMIMVSIMVMVSEVRGDDLSPSQCQDERKLGEDACKPAIYGLPPSAACCERVRVTHIECVCPYVIPKWAALVPVNRVIEVLKICGRMVPRHFKSGFSMTINGKRYGMDTFV</sequence>
<dbReference type="EMBL" id="JBAMMX010000001">
    <property type="protein sequence ID" value="KAK6947498.1"/>
    <property type="molecule type" value="Genomic_DNA"/>
</dbReference>
<dbReference type="Proteomes" id="UP001370490">
    <property type="component" value="Unassembled WGS sequence"/>
</dbReference>
<reference evidence="3 4" key="1">
    <citation type="submission" date="2023-12" db="EMBL/GenBank/DDBJ databases">
        <title>A high-quality genome assembly for Dillenia turbinata (Dilleniales).</title>
        <authorList>
            <person name="Chanderbali A."/>
        </authorList>
    </citation>
    <scope>NUCLEOTIDE SEQUENCE [LARGE SCALE GENOMIC DNA]</scope>
    <source>
        <strain evidence="3">LSX21</strain>
        <tissue evidence="3">Leaf</tissue>
    </source>
</reference>
<dbReference type="Pfam" id="PF14368">
    <property type="entry name" value="LTP_2"/>
    <property type="match status" value="1"/>
</dbReference>
<dbReference type="InterPro" id="IPR036312">
    <property type="entry name" value="Bifun_inhib/LTP/seed_sf"/>
</dbReference>
<dbReference type="PANTHER" id="PTHR33286:SF32">
    <property type="entry name" value="BIFUNCTIONAL INHIBITOR_PLANT LIPID TRANSFER PROTEIN_SEED STORAGE HELICAL DOMAIN-CONTAINING PROTEIN"/>
    <property type="match status" value="1"/>
</dbReference>
<protein>
    <submittedName>
        <fullName evidence="3">Bifunctional inhibitor/plant lipid transfer protein/seed storage helical domain</fullName>
    </submittedName>
</protein>
<organism evidence="3 4">
    <name type="scientific">Dillenia turbinata</name>
    <dbReference type="NCBI Taxonomy" id="194707"/>
    <lineage>
        <taxon>Eukaryota</taxon>
        <taxon>Viridiplantae</taxon>
        <taxon>Streptophyta</taxon>
        <taxon>Embryophyta</taxon>
        <taxon>Tracheophyta</taxon>
        <taxon>Spermatophyta</taxon>
        <taxon>Magnoliopsida</taxon>
        <taxon>eudicotyledons</taxon>
        <taxon>Gunneridae</taxon>
        <taxon>Pentapetalae</taxon>
        <taxon>Dilleniales</taxon>
        <taxon>Dilleniaceae</taxon>
        <taxon>Dillenia</taxon>
    </lineage>
</organism>
<proteinExistence type="predicted"/>
<evidence type="ECO:0000256" key="1">
    <source>
        <dbReference type="SAM" id="SignalP"/>
    </source>
</evidence>
<evidence type="ECO:0000259" key="2">
    <source>
        <dbReference type="Pfam" id="PF14368"/>
    </source>
</evidence>
<keyword evidence="4" id="KW-1185">Reference proteome</keyword>
<dbReference type="SUPFAM" id="SSF47699">
    <property type="entry name" value="Bifunctional inhibitor/lipid-transfer protein/seed storage 2S albumin"/>
    <property type="match status" value="1"/>
</dbReference>
<gene>
    <name evidence="3" type="ORF">RJ641_000971</name>
</gene>
<comment type="caution">
    <text evidence="3">The sequence shown here is derived from an EMBL/GenBank/DDBJ whole genome shotgun (WGS) entry which is preliminary data.</text>
</comment>
<feature type="chain" id="PRO_5042956514" evidence="1">
    <location>
        <begin position="22"/>
        <end position="116"/>
    </location>
</feature>
<feature type="domain" description="Bifunctional inhibitor/plant lipid transfer protein/seed storage helical" evidence="2">
    <location>
        <begin position="14"/>
        <end position="96"/>
    </location>
</feature>
<feature type="signal peptide" evidence="1">
    <location>
        <begin position="1"/>
        <end position="21"/>
    </location>
</feature>
<dbReference type="PANTHER" id="PTHR33286">
    <property type="entry name" value="BIFUNCTIONAL INHIBITOR/LIPID-TRANSFER PROTEIN/SEED STORAGE 2S ALBUMIN SUPERFAMILY PROTEIN"/>
    <property type="match status" value="1"/>
</dbReference>
<dbReference type="InterPro" id="IPR016140">
    <property type="entry name" value="Bifunc_inhib/LTP/seed_store"/>
</dbReference>